<dbReference type="Gene3D" id="1.10.472.80">
    <property type="entry name" value="Ypt/Rab-GAP domain of gyp1p, domain 3"/>
    <property type="match status" value="1"/>
</dbReference>
<feature type="region of interest" description="Disordered" evidence="1">
    <location>
        <begin position="271"/>
        <end position="290"/>
    </location>
</feature>
<name>A0A7R9FX28_TIMSH</name>
<dbReference type="EMBL" id="OC000802">
    <property type="protein sequence ID" value="CAD7258359.1"/>
    <property type="molecule type" value="Genomic_DNA"/>
</dbReference>
<dbReference type="Pfam" id="PF00566">
    <property type="entry name" value="RabGAP-TBC"/>
    <property type="match status" value="1"/>
</dbReference>
<dbReference type="AlphaFoldDB" id="A0A7R9FX28"/>
<gene>
    <name evidence="3" type="ORF">TSIB3V08_LOCUS2596</name>
</gene>
<evidence type="ECO:0000259" key="2">
    <source>
        <dbReference type="PROSITE" id="PS50086"/>
    </source>
</evidence>
<dbReference type="SUPFAM" id="SSF47923">
    <property type="entry name" value="Ypt/Rab-GAP domain of gyp1p"/>
    <property type="match status" value="1"/>
</dbReference>
<evidence type="ECO:0000256" key="1">
    <source>
        <dbReference type="SAM" id="MobiDB-lite"/>
    </source>
</evidence>
<sequence length="326" mass="37948">MFRVLTSKPNAKMPLERSRHRGQDKIGMDLKEIDFKENIQHFGELKNLVIQYDLLVDKLIVKDVQLTASNDDQYFVFEDILYQVMLCFSRDTEILSVFNHSASNPVHAILKNKSAIVENTVIFPPSGIIPFHGFTMYAMPFCYMYENPIALYYTFRAFYLRYWFRLHEVSSHEQGILSLCLLFERLLQRYEPELWFRFKQVNIQPVRVVFKWLMRGFSGHLPPEQLLYLWDMILAYDSLEVLPILALAILSFRRDNLLQVETLQNVEVSETSPHPDIRGKVTSGTPGLGPRSSEDITKLIYGVSLEHFLLLALQMLCVSAFPDNLL</sequence>
<dbReference type="PANTHER" id="PTHR16110:SF1">
    <property type="entry name" value="TBC1 DOMAIN FAMILY MEMBER 19"/>
    <property type="match status" value="1"/>
</dbReference>
<protein>
    <recommendedName>
        <fullName evidence="2">Rab-GAP TBC domain-containing protein</fullName>
    </recommendedName>
</protein>
<proteinExistence type="predicted"/>
<accession>A0A7R9FX28</accession>
<dbReference type="InterPro" id="IPR042507">
    <property type="entry name" value="TBC1D19"/>
</dbReference>
<reference evidence="3" key="1">
    <citation type="submission" date="2020-11" db="EMBL/GenBank/DDBJ databases">
        <authorList>
            <person name="Tran Van P."/>
        </authorList>
    </citation>
    <scope>NUCLEOTIDE SEQUENCE</scope>
</reference>
<dbReference type="InterPro" id="IPR035969">
    <property type="entry name" value="Rab-GAP_TBC_sf"/>
</dbReference>
<feature type="domain" description="Rab-GAP TBC" evidence="2">
    <location>
        <begin position="1"/>
        <end position="237"/>
    </location>
</feature>
<evidence type="ECO:0000313" key="3">
    <source>
        <dbReference type="EMBL" id="CAD7258359.1"/>
    </source>
</evidence>
<dbReference type="PANTHER" id="PTHR16110">
    <property type="entry name" value="TBC1 DOMAIN FAMILY MEMBER 19"/>
    <property type="match status" value="1"/>
</dbReference>
<dbReference type="PROSITE" id="PS50086">
    <property type="entry name" value="TBC_RABGAP"/>
    <property type="match status" value="1"/>
</dbReference>
<organism evidence="3">
    <name type="scientific">Timema shepardi</name>
    <name type="common">Walking stick</name>
    <dbReference type="NCBI Taxonomy" id="629360"/>
    <lineage>
        <taxon>Eukaryota</taxon>
        <taxon>Metazoa</taxon>
        <taxon>Ecdysozoa</taxon>
        <taxon>Arthropoda</taxon>
        <taxon>Hexapoda</taxon>
        <taxon>Insecta</taxon>
        <taxon>Pterygota</taxon>
        <taxon>Neoptera</taxon>
        <taxon>Polyneoptera</taxon>
        <taxon>Phasmatodea</taxon>
        <taxon>Timematodea</taxon>
        <taxon>Timematoidea</taxon>
        <taxon>Timematidae</taxon>
        <taxon>Timema</taxon>
    </lineage>
</organism>
<dbReference type="InterPro" id="IPR000195">
    <property type="entry name" value="Rab-GAP-TBC_dom"/>
</dbReference>